<gene>
    <name evidence="1" type="ORF">GMARGA_LOCUS12679</name>
</gene>
<evidence type="ECO:0000313" key="2">
    <source>
        <dbReference type="Proteomes" id="UP000789901"/>
    </source>
</evidence>
<dbReference type="Proteomes" id="UP000789901">
    <property type="component" value="Unassembled WGS sequence"/>
</dbReference>
<dbReference type="EMBL" id="CAJVQB010007844">
    <property type="protein sequence ID" value="CAG8710053.1"/>
    <property type="molecule type" value="Genomic_DNA"/>
</dbReference>
<comment type="caution">
    <text evidence="1">The sequence shown here is derived from an EMBL/GenBank/DDBJ whole genome shotgun (WGS) entry which is preliminary data.</text>
</comment>
<proteinExistence type="predicted"/>
<sequence length="47" mass="5540">MTDIEETIQICKHDYVSGDFESDELLEYLKDTLVEDIRQASYIRRGT</sequence>
<organism evidence="1 2">
    <name type="scientific">Gigaspora margarita</name>
    <dbReference type="NCBI Taxonomy" id="4874"/>
    <lineage>
        <taxon>Eukaryota</taxon>
        <taxon>Fungi</taxon>
        <taxon>Fungi incertae sedis</taxon>
        <taxon>Mucoromycota</taxon>
        <taxon>Glomeromycotina</taxon>
        <taxon>Glomeromycetes</taxon>
        <taxon>Diversisporales</taxon>
        <taxon>Gigasporaceae</taxon>
        <taxon>Gigaspora</taxon>
    </lineage>
</organism>
<keyword evidence="2" id="KW-1185">Reference proteome</keyword>
<evidence type="ECO:0000313" key="1">
    <source>
        <dbReference type="EMBL" id="CAG8710053.1"/>
    </source>
</evidence>
<name>A0ABN7V1D0_GIGMA</name>
<reference evidence="1 2" key="1">
    <citation type="submission" date="2021-06" db="EMBL/GenBank/DDBJ databases">
        <authorList>
            <person name="Kallberg Y."/>
            <person name="Tangrot J."/>
            <person name="Rosling A."/>
        </authorList>
    </citation>
    <scope>NUCLEOTIDE SEQUENCE [LARGE SCALE GENOMIC DNA]</scope>
    <source>
        <strain evidence="1 2">120-4 pot B 10/14</strain>
    </source>
</reference>
<protein>
    <submittedName>
        <fullName evidence="1">23604_t:CDS:1</fullName>
    </submittedName>
</protein>
<accession>A0ABN7V1D0</accession>